<sequence length="65" mass="7577">MTFLDIRQKVVGRSYMGLSEYDQWKEANQQLNQIDQNARQNRQQAENVHEVIPQSAAFYCLTDAS</sequence>
<gene>
    <name evidence="2" type="ORF">DY000_02049324</name>
</gene>
<accession>A0ABQ7F3H1</accession>
<feature type="coiled-coil region" evidence="1">
    <location>
        <begin position="21"/>
        <end position="48"/>
    </location>
</feature>
<protein>
    <submittedName>
        <fullName evidence="2">Uncharacterized protein</fullName>
    </submittedName>
</protein>
<name>A0ABQ7F3H1_BRACR</name>
<dbReference type="EMBL" id="QGKV02000297">
    <property type="protein sequence ID" value="KAF3610419.1"/>
    <property type="molecule type" value="Genomic_DNA"/>
</dbReference>
<reference evidence="2 3" key="1">
    <citation type="journal article" date="2020" name="BMC Genomics">
        <title>Intraspecific diversification of the crop wild relative Brassica cretica Lam. using demographic model selection.</title>
        <authorList>
            <person name="Kioukis A."/>
            <person name="Michalopoulou V.A."/>
            <person name="Briers L."/>
            <person name="Pirintsos S."/>
            <person name="Studholme D.J."/>
            <person name="Pavlidis P."/>
            <person name="Sarris P.F."/>
        </authorList>
    </citation>
    <scope>NUCLEOTIDE SEQUENCE [LARGE SCALE GENOMIC DNA]</scope>
    <source>
        <strain evidence="3">cv. PFS-1207/04</strain>
    </source>
</reference>
<comment type="caution">
    <text evidence="2">The sequence shown here is derived from an EMBL/GenBank/DDBJ whole genome shotgun (WGS) entry which is preliminary data.</text>
</comment>
<keyword evidence="1" id="KW-0175">Coiled coil</keyword>
<proteinExistence type="predicted"/>
<evidence type="ECO:0000313" key="3">
    <source>
        <dbReference type="Proteomes" id="UP000266723"/>
    </source>
</evidence>
<keyword evidence="3" id="KW-1185">Reference proteome</keyword>
<dbReference type="Proteomes" id="UP000266723">
    <property type="component" value="Unassembled WGS sequence"/>
</dbReference>
<evidence type="ECO:0000256" key="1">
    <source>
        <dbReference type="SAM" id="Coils"/>
    </source>
</evidence>
<evidence type="ECO:0000313" key="2">
    <source>
        <dbReference type="EMBL" id="KAF3610419.1"/>
    </source>
</evidence>
<organism evidence="2 3">
    <name type="scientific">Brassica cretica</name>
    <name type="common">Mustard</name>
    <dbReference type="NCBI Taxonomy" id="69181"/>
    <lineage>
        <taxon>Eukaryota</taxon>
        <taxon>Viridiplantae</taxon>
        <taxon>Streptophyta</taxon>
        <taxon>Embryophyta</taxon>
        <taxon>Tracheophyta</taxon>
        <taxon>Spermatophyta</taxon>
        <taxon>Magnoliopsida</taxon>
        <taxon>eudicotyledons</taxon>
        <taxon>Gunneridae</taxon>
        <taxon>Pentapetalae</taxon>
        <taxon>rosids</taxon>
        <taxon>malvids</taxon>
        <taxon>Brassicales</taxon>
        <taxon>Brassicaceae</taxon>
        <taxon>Brassiceae</taxon>
        <taxon>Brassica</taxon>
    </lineage>
</organism>